<accession>A0A3M7QDT8</accession>
<sequence>MDTSFFDVFRKRIKICKLEIFMCSDPLVDDCRRYIWIRLRFTLIAIGSRSSDQTRTIFSVTIERKRSKNDNHMPIIYGETRTTFFCRSMKISKLCELLKKSCFNIYIEKILLIFLSLKLDMTCQHG</sequence>
<keyword evidence="2" id="KW-1185">Reference proteome</keyword>
<gene>
    <name evidence="1" type="ORF">BpHYR1_035491</name>
</gene>
<organism evidence="1 2">
    <name type="scientific">Brachionus plicatilis</name>
    <name type="common">Marine rotifer</name>
    <name type="synonym">Brachionus muelleri</name>
    <dbReference type="NCBI Taxonomy" id="10195"/>
    <lineage>
        <taxon>Eukaryota</taxon>
        <taxon>Metazoa</taxon>
        <taxon>Spiralia</taxon>
        <taxon>Gnathifera</taxon>
        <taxon>Rotifera</taxon>
        <taxon>Eurotatoria</taxon>
        <taxon>Monogononta</taxon>
        <taxon>Pseudotrocha</taxon>
        <taxon>Ploima</taxon>
        <taxon>Brachionidae</taxon>
        <taxon>Brachionus</taxon>
    </lineage>
</organism>
<reference evidence="1 2" key="1">
    <citation type="journal article" date="2018" name="Sci. Rep.">
        <title>Genomic signatures of local adaptation to the degree of environmental predictability in rotifers.</title>
        <authorList>
            <person name="Franch-Gras L."/>
            <person name="Hahn C."/>
            <person name="Garcia-Roger E.M."/>
            <person name="Carmona M.J."/>
            <person name="Serra M."/>
            <person name="Gomez A."/>
        </authorList>
    </citation>
    <scope>NUCLEOTIDE SEQUENCE [LARGE SCALE GENOMIC DNA]</scope>
    <source>
        <strain evidence="1">HYR1</strain>
    </source>
</reference>
<dbReference type="AlphaFoldDB" id="A0A3M7QDT8"/>
<evidence type="ECO:0000313" key="2">
    <source>
        <dbReference type="Proteomes" id="UP000276133"/>
    </source>
</evidence>
<proteinExistence type="predicted"/>
<dbReference type="Proteomes" id="UP000276133">
    <property type="component" value="Unassembled WGS sequence"/>
</dbReference>
<comment type="caution">
    <text evidence="1">The sequence shown here is derived from an EMBL/GenBank/DDBJ whole genome shotgun (WGS) entry which is preliminary data.</text>
</comment>
<dbReference type="EMBL" id="REGN01006463">
    <property type="protein sequence ID" value="RNA09459.1"/>
    <property type="molecule type" value="Genomic_DNA"/>
</dbReference>
<protein>
    <submittedName>
        <fullName evidence="1">Uncharacterized protein</fullName>
    </submittedName>
</protein>
<evidence type="ECO:0000313" key="1">
    <source>
        <dbReference type="EMBL" id="RNA09459.1"/>
    </source>
</evidence>
<name>A0A3M7QDT8_BRAPC</name>